<reference evidence="1 2" key="1">
    <citation type="journal article" date="2013" name="Genome Announc.">
        <title>Draft Genome Sequence of Pseudomonas fluorescens LMG 5329, a White Line-Inducing Principle-Producing Bioindicator for the Mushroom Pathogen Pseudomonas tolaasii.</title>
        <authorList>
            <person name="Ghequire M.G."/>
            <person name="Rokni-Zadeh H."/>
            <person name="Zarrineh P."/>
            <person name="De Mot R."/>
        </authorList>
    </citation>
    <scope>NUCLEOTIDE SEQUENCE [LARGE SCALE GENOMIC DNA]</scope>
    <source>
        <strain evidence="1 2">LMG 5329</strain>
    </source>
</reference>
<comment type="caution">
    <text evidence="1">The sequence shown here is derived from an EMBL/GenBank/DDBJ whole genome shotgun (WGS) entry which is preliminary data.</text>
</comment>
<dbReference type="OrthoDB" id="6966833at2"/>
<sequence length="60" mass="6757">MKILIKALAKSAGNKWQVRLDQDAFTFRTEAEARAFADTLQARIQAPHRFPNSQQRSVAG</sequence>
<accession>A0A0A1Z0D9</accession>
<organism evidence="1 2">
    <name type="scientific">Pseudomonas fluorescens LMG 5329</name>
    <dbReference type="NCBI Taxonomy" id="1324332"/>
    <lineage>
        <taxon>Bacteria</taxon>
        <taxon>Pseudomonadati</taxon>
        <taxon>Pseudomonadota</taxon>
        <taxon>Gammaproteobacteria</taxon>
        <taxon>Pseudomonadales</taxon>
        <taxon>Pseudomonadaceae</taxon>
        <taxon>Pseudomonas</taxon>
    </lineage>
</organism>
<dbReference type="AlphaFoldDB" id="A0A0A1Z0D9"/>
<proteinExistence type="predicted"/>
<gene>
    <name evidence="1" type="ORF">K814_0112200</name>
</gene>
<protein>
    <recommendedName>
        <fullName evidence="3">DUF2188 domain-containing protein</fullName>
    </recommendedName>
</protein>
<dbReference type="Proteomes" id="UP000030060">
    <property type="component" value="Unassembled WGS sequence"/>
</dbReference>
<evidence type="ECO:0000313" key="1">
    <source>
        <dbReference type="EMBL" id="KGE67658.1"/>
    </source>
</evidence>
<evidence type="ECO:0000313" key="2">
    <source>
        <dbReference type="Proteomes" id="UP000030060"/>
    </source>
</evidence>
<dbReference type="EMBL" id="ASGY01000082">
    <property type="protein sequence ID" value="KGE67658.1"/>
    <property type="molecule type" value="Genomic_DNA"/>
</dbReference>
<evidence type="ECO:0008006" key="3">
    <source>
        <dbReference type="Google" id="ProtNLM"/>
    </source>
</evidence>
<name>A0A0A1Z0D9_PSEFL</name>
<dbReference type="RefSeq" id="WP_038845820.1">
    <property type="nucleotide sequence ID" value="NZ_ASGY01000082.1"/>
</dbReference>